<gene>
    <name evidence="1" type="ORF">K488DRAFT_65885</name>
</gene>
<proteinExistence type="predicted"/>
<reference evidence="1" key="1">
    <citation type="submission" date="2021-02" db="EMBL/GenBank/DDBJ databases">
        <authorList>
            <consortium name="DOE Joint Genome Institute"/>
            <person name="Ahrendt S."/>
            <person name="Looney B.P."/>
            <person name="Miyauchi S."/>
            <person name="Morin E."/>
            <person name="Drula E."/>
            <person name="Courty P.E."/>
            <person name="Chicoki N."/>
            <person name="Fauchery L."/>
            <person name="Kohler A."/>
            <person name="Kuo A."/>
            <person name="Labutti K."/>
            <person name="Pangilinan J."/>
            <person name="Lipzen A."/>
            <person name="Riley R."/>
            <person name="Andreopoulos W."/>
            <person name="He G."/>
            <person name="Johnson J."/>
            <person name="Barry K.W."/>
            <person name="Grigoriev I.V."/>
            <person name="Nagy L."/>
            <person name="Hibbett D."/>
            <person name="Henrissat B."/>
            <person name="Matheny P.B."/>
            <person name="Labbe J."/>
            <person name="Martin F."/>
        </authorList>
    </citation>
    <scope>NUCLEOTIDE SEQUENCE</scope>
    <source>
        <strain evidence="1">EC-137</strain>
    </source>
</reference>
<dbReference type="Proteomes" id="UP000814128">
    <property type="component" value="Unassembled WGS sequence"/>
</dbReference>
<organism evidence="1 2">
    <name type="scientific">Vararia minispora EC-137</name>
    <dbReference type="NCBI Taxonomy" id="1314806"/>
    <lineage>
        <taxon>Eukaryota</taxon>
        <taxon>Fungi</taxon>
        <taxon>Dikarya</taxon>
        <taxon>Basidiomycota</taxon>
        <taxon>Agaricomycotina</taxon>
        <taxon>Agaricomycetes</taxon>
        <taxon>Russulales</taxon>
        <taxon>Lachnocladiaceae</taxon>
        <taxon>Vararia</taxon>
    </lineage>
</organism>
<keyword evidence="2" id="KW-1185">Reference proteome</keyword>
<accession>A0ACB8Q4H0</accession>
<evidence type="ECO:0000313" key="2">
    <source>
        <dbReference type="Proteomes" id="UP000814128"/>
    </source>
</evidence>
<protein>
    <submittedName>
        <fullName evidence="1">HAD-like domain-containing protein</fullName>
    </submittedName>
</protein>
<feature type="non-terminal residue" evidence="1">
    <location>
        <position position="312"/>
    </location>
</feature>
<comment type="caution">
    <text evidence="1">The sequence shown here is derived from an EMBL/GenBank/DDBJ whole genome shotgun (WGS) entry which is preliminary data.</text>
</comment>
<sequence>MAHISPHVSTIIFDIGDVLFTWSAETPTSLSPRTIRDITSSPTWGRYECGKLTQEECYQLVASERGLDPDEVERAFQYARDSLKPSNDFYAFIRSLKDRHPNLRIFAMSNISGPDYEALRTKDADWSMFDDIFPSYASGTRKPNLGFYQHVLRETGSDPRFTVFVDDKAENVLAARSVGLHGIVFDRVEAVRQALLHLVDDPVQRATKYLQDHAGRMDSITDTGLVIGDNFAQLLIYELTNQRQLVELVESPSDGKWNFFRNRPALTTAEYPYDMDTTSIGLTVLQCDSDIANLVMDEMLLYLDEDGIVQVW</sequence>
<name>A0ACB8Q4H0_9AGAM</name>
<reference evidence="1" key="2">
    <citation type="journal article" date="2022" name="New Phytol.">
        <title>Evolutionary transition to the ectomycorrhizal habit in the genomes of a hyperdiverse lineage of mushroom-forming fungi.</title>
        <authorList>
            <person name="Looney B."/>
            <person name="Miyauchi S."/>
            <person name="Morin E."/>
            <person name="Drula E."/>
            <person name="Courty P.E."/>
            <person name="Kohler A."/>
            <person name="Kuo A."/>
            <person name="LaButti K."/>
            <person name="Pangilinan J."/>
            <person name="Lipzen A."/>
            <person name="Riley R."/>
            <person name="Andreopoulos W."/>
            <person name="He G."/>
            <person name="Johnson J."/>
            <person name="Nolan M."/>
            <person name="Tritt A."/>
            <person name="Barry K.W."/>
            <person name="Grigoriev I.V."/>
            <person name="Nagy L.G."/>
            <person name="Hibbett D."/>
            <person name="Henrissat B."/>
            <person name="Matheny P.B."/>
            <person name="Labbe J."/>
            <person name="Martin F.M."/>
        </authorList>
    </citation>
    <scope>NUCLEOTIDE SEQUENCE</scope>
    <source>
        <strain evidence="1">EC-137</strain>
    </source>
</reference>
<evidence type="ECO:0000313" key="1">
    <source>
        <dbReference type="EMBL" id="KAI0026572.1"/>
    </source>
</evidence>
<dbReference type="EMBL" id="MU274378">
    <property type="protein sequence ID" value="KAI0026572.1"/>
    <property type="molecule type" value="Genomic_DNA"/>
</dbReference>